<evidence type="ECO:0000313" key="4">
    <source>
        <dbReference type="Proteomes" id="UP000219338"/>
    </source>
</evidence>
<name>A0A284QZI0_ARMOS</name>
<dbReference type="InterPro" id="IPR013087">
    <property type="entry name" value="Znf_C2H2_type"/>
</dbReference>
<sequence>MSQADFAESQSVDLHICRWKWCSDTFLSKNELIQHVLDHHVQNSVPCSRREYALSRKIEEGEGESLSFPRAGNTGSKTQGNVMANHQLDPTINSSLPSPPASTPPNLSPLPPPAPLLLPRYHSDDEYRTFAALSSPSPSPAAQQIPVSPTFSSMIEDAVAPKSHSSHLAGSVSQSSQDSASSSESCDAVEQQLTQGEKFENAPASSPTYANWLSGNDYADHLPSSHSHFPQSRMSDTGPNSPVSPSDTISFQRPAQSWYQTRTPKKKKSRGSKTSVAAQSPLSHNASPVSPSSEFHLGSAQVNPSQKPGGADSGSQWDGFSAIPSQSIPPLQTQAPYWSQSPVE</sequence>
<protein>
    <recommendedName>
        <fullName evidence="2">C2H2-type domain-containing protein</fullName>
    </recommendedName>
</protein>
<feature type="compositionally biased region" description="Polar residues" evidence="1">
    <location>
        <begin position="272"/>
        <end position="293"/>
    </location>
</feature>
<organism evidence="3 4">
    <name type="scientific">Armillaria ostoyae</name>
    <name type="common">Armillaria root rot fungus</name>
    <dbReference type="NCBI Taxonomy" id="47428"/>
    <lineage>
        <taxon>Eukaryota</taxon>
        <taxon>Fungi</taxon>
        <taxon>Dikarya</taxon>
        <taxon>Basidiomycota</taxon>
        <taxon>Agaricomycotina</taxon>
        <taxon>Agaricomycetes</taxon>
        <taxon>Agaricomycetidae</taxon>
        <taxon>Agaricales</taxon>
        <taxon>Marasmiineae</taxon>
        <taxon>Physalacriaceae</taxon>
        <taxon>Armillaria</taxon>
    </lineage>
</organism>
<feature type="compositionally biased region" description="Low complexity" evidence="1">
    <location>
        <begin position="171"/>
        <end position="190"/>
    </location>
</feature>
<feature type="domain" description="C2H2-type" evidence="2">
    <location>
        <begin position="17"/>
        <end position="40"/>
    </location>
</feature>
<feature type="region of interest" description="Disordered" evidence="1">
    <location>
        <begin position="223"/>
        <end position="344"/>
    </location>
</feature>
<dbReference type="OMA" id="GNDYADH"/>
<keyword evidence="4" id="KW-1185">Reference proteome</keyword>
<dbReference type="EMBL" id="FUEG01000003">
    <property type="protein sequence ID" value="SJL01849.1"/>
    <property type="molecule type" value="Genomic_DNA"/>
</dbReference>
<feature type="region of interest" description="Disordered" evidence="1">
    <location>
        <begin position="162"/>
        <end position="205"/>
    </location>
</feature>
<evidence type="ECO:0000313" key="3">
    <source>
        <dbReference type="EMBL" id="SJL01849.1"/>
    </source>
</evidence>
<accession>A0A284QZI0</accession>
<feature type="compositionally biased region" description="Polar residues" evidence="1">
    <location>
        <begin position="313"/>
        <end position="344"/>
    </location>
</feature>
<feature type="compositionally biased region" description="Pro residues" evidence="1">
    <location>
        <begin position="97"/>
        <end position="116"/>
    </location>
</feature>
<gene>
    <name evidence="3" type="ORF">ARMOST_05173</name>
</gene>
<dbReference type="STRING" id="47428.A0A284QZI0"/>
<dbReference type="AlphaFoldDB" id="A0A284QZI0"/>
<proteinExistence type="predicted"/>
<evidence type="ECO:0000259" key="2">
    <source>
        <dbReference type="PROSITE" id="PS00028"/>
    </source>
</evidence>
<evidence type="ECO:0000256" key="1">
    <source>
        <dbReference type="SAM" id="MobiDB-lite"/>
    </source>
</evidence>
<feature type="compositionally biased region" description="Polar residues" evidence="1">
    <location>
        <begin position="224"/>
        <end position="262"/>
    </location>
</feature>
<dbReference type="PROSITE" id="PS00028">
    <property type="entry name" value="ZINC_FINGER_C2H2_1"/>
    <property type="match status" value="1"/>
</dbReference>
<feature type="region of interest" description="Disordered" evidence="1">
    <location>
        <begin position="61"/>
        <end position="120"/>
    </location>
</feature>
<dbReference type="Proteomes" id="UP000219338">
    <property type="component" value="Unassembled WGS sequence"/>
</dbReference>
<dbReference type="OrthoDB" id="3270241at2759"/>
<feature type="compositionally biased region" description="Polar residues" evidence="1">
    <location>
        <begin position="73"/>
        <end position="92"/>
    </location>
</feature>
<reference evidence="4" key="1">
    <citation type="journal article" date="2017" name="Nat. Ecol. Evol.">
        <title>Genome expansion and lineage-specific genetic innovations in the forest pathogenic fungi Armillaria.</title>
        <authorList>
            <person name="Sipos G."/>
            <person name="Prasanna A.N."/>
            <person name="Walter M.C."/>
            <person name="O'Connor E."/>
            <person name="Balint B."/>
            <person name="Krizsan K."/>
            <person name="Kiss B."/>
            <person name="Hess J."/>
            <person name="Varga T."/>
            <person name="Slot J."/>
            <person name="Riley R."/>
            <person name="Boka B."/>
            <person name="Rigling D."/>
            <person name="Barry K."/>
            <person name="Lee J."/>
            <person name="Mihaltcheva S."/>
            <person name="LaButti K."/>
            <person name="Lipzen A."/>
            <person name="Waldron R."/>
            <person name="Moloney N.M."/>
            <person name="Sperisen C."/>
            <person name="Kredics L."/>
            <person name="Vagvoelgyi C."/>
            <person name="Patrignani A."/>
            <person name="Fitzpatrick D."/>
            <person name="Nagy I."/>
            <person name="Doyle S."/>
            <person name="Anderson J.B."/>
            <person name="Grigoriev I.V."/>
            <person name="Gueldener U."/>
            <person name="Muensterkoetter M."/>
            <person name="Nagy L.G."/>
        </authorList>
    </citation>
    <scope>NUCLEOTIDE SEQUENCE [LARGE SCALE GENOMIC DNA]</scope>
    <source>
        <strain evidence="4">C18/9</strain>
    </source>
</reference>